<dbReference type="InterPro" id="IPR002831">
    <property type="entry name" value="Tscrpt_reg_TrmB_N"/>
</dbReference>
<dbReference type="InterPro" id="IPR036390">
    <property type="entry name" value="WH_DNA-bd_sf"/>
</dbReference>
<evidence type="ECO:0000259" key="1">
    <source>
        <dbReference type="Pfam" id="PF01978"/>
    </source>
</evidence>
<organism evidence="2 3">
    <name type="scientific">Candidatus Falkowbacteria bacterium CG10_big_fil_rev_8_21_14_0_10_39_11</name>
    <dbReference type="NCBI Taxonomy" id="1974565"/>
    <lineage>
        <taxon>Bacteria</taxon>
        <taxon>Candidatus Falkowiibacteriota</taxon>
    </lineage>
</organism>
<evidence type="ECO:0000313" key="3">
    <source>
        <dbReference type="Proteomes" id="UP000229901"/>
    </source>
</evidence>
<protein>
    <recommendedName>
        <fullName evidence="1">Transcription regulator TrmB N-terminal domain-containing protein</fullName>
    </recommendedName>
</protein>
<feature type="domain" description="Transcription regulator TrmB N-terminal" evidence="1">
    <location>
        <begin position="11"/>
        <end position="75"/>
    </location>
</feature>
<dbReference type="Gene3D" id="1.10.10.10">
    <property type="entry name" value="Winged helix-like DNA-binding domain superfamily/Winged helix DNA-binding domain"/>
    <property type="match status" value="1"/>
</dbReference>
<name>A0A2H0V4N3_9BACT</name>
<dbReference type="PANTHER" id="PTHR34293">
    <property type="entry name" value="HTH-TYPE TRANSCRIPTIONAL REGULATOR TRMBL2"/>
    <property type="match status" value="1"/>
</dbReference>
<dbReference type="SUPFAM" id="SSF46785">
    <property type="entry name" value="Winged helix' DNA-binding domain"/>
    <property type="match status" value="1"/>
</dbReference>
<sequence>MEINEQLINNLRRIGLTQKEALVYSVLFELGGAYPSKVAELAKLNRSTTYKILEQLVLKGVVAELQKGKKLYYQVENPKKLEQFTAEQVRKAKNRAERVKGLIPDLQALYSLVPNKPKVKFFEGKKEILQLYEDHIEQKGKYEMLGISNTAELQKVLPQDFFRHYVKEKEKLGITSRGILPDREKDKSYNQTIYKGVEARFKPKLKFIPKKDFSYKSEITIYGQDKVSIVNFAEGDYVGVIIENKDLHNMMRMIFELAWEGVGKSAKR</sequence>
<dbReference type="EMBL" id="PFAP01000022">
    <property type="protein sequence ID" value="PIR94043.1"/>
    <property type="molecule type" value="Genomic_DNA"/>
</dbReference>
<proteinExistence type="predicted"/>
<reference evidence="3" key="1">
    <citation type="submission" date="2017-09" db="EMBL/GenBank/DDBJ databases">
        <title>Depth-based differentiation of microbial function through sediment-hosted aquifers and enrichment of novel symbionts in the deep terrestrial subsurface.</title>
        <authorList>
            <person name="Probst A.J."/>
            <person name="Ladd B."/>
            <person name="Jarett J.K."/>
            <person name="Geller-Mcgrath D.E."/>
            <person name="Sieber C.M.K."/>
            <person name="Emerson J.B."/>
            <person name="Anantharaman K."/>
            <person name="Thomas B.C."/>
            <person name="Malmstrom R."/>
            <person name="Stieglmeier M."/>
            <person name="Klingl A."/>
            <person name="Woyke T."/>
            <person name="Ryan C.M."/>
            <person name="Banfield J.F."/>
        </authorList>
    </citation>
    <scope>NUCLEOTIDE SEQUENCE [LARGE SCALE GENOMIC DNA]</scope>
</reference>
<dbReference type="Pfam" id="PF01978">
    <property type="entry name" value="TrmB"/>
    <property type="match status" value="1"/>
</dbReference>
<evidence type="ECO:0000313" key="2">
    <source>
        <dbReference type="EMBL" id="PIR94043.1"/>
    </source>
</evidence>
<gene>
    <name evidence="2" type="ORF">COT97_03500</name>
</gene>
<comment type="caution">
    <text evidence="2">The sequence shown here is derived from an EMBL/GenBank/DDBJ whole genome shotgun (WGS) entry which is preliminary data.</text>
</comment>
<dbReference type="Proteomes" id="UP000229901">
    <property type="component" value="Unassembled WGS sequence"/>
</dbReference>
<dbReference type="InterPro" id="IPR036388">
    <property type="entry name" value="WH-like_DNA-bd_sf"/>
</dbReference>
<dbReference type="AlphaFoldDB" id="A0A2H0V4N3"/>
<dbReference type="PANTHER" id="PTHR34293:SF1">
    <property type="entry name" value="HTH-TYPE TRANSCRIPTIONAL REGULATOR TRMBL2"/>
    <property type="match status" value="1"/>
</dbReference>
<accession>A0A2H0V4N3</accession>
<dbReference type="InterPro" id="IPR051797">
    <property type="entry name" value="TrmB-like"/>
</dbReference>